<dbReference type="InterPro" id="IPR036505">
    <property type="entry name" value="Amidase/PGRP_sf"/>
</dbReference>
<dbReference type="InterPro" id="IPR051206">
    <property type="entry name" value="NAMLAA_amidase_2"/>
</dbReference>
<proteinExistence type="inferred from homology"/>
<evidence type="ECO:0000256" key="2">
    <source>
        <dbReference type="ARBA" id="ARBA00007553"/>
    </source>
</evidence>
<dbReference type="InterPro" id="IPR002502">
    <property type="entry name" value="Amidase_domain"/>
</dbReference>
<dbReference type="GO" id="GO:0008745">
    <property type="term" value="F:N-acetylmuramoyl-L-alanine amidase activity"/>
    <property type="evidence" value="ECO:0007669"/>
    <property type="project" value="UniProtKB-EC"/>
</dbReference>
<evidence type="ECO:0000256" key="7">
    <source>
        <dbReference type="ARBA" id="ARBA00023316"/>
    </source>
</evidence>
<dbReference type="GO" id="GO:0009253">
    <property type="term" value="P:peptidoglycan catabolic process"/>
    <property type="evidence" value="ECO:0007669"/>
    <property type="project" value="InterPro"/>
</dbReference>
<protein>
    <recommendedName>
        <fullName evidence="3">N-acetylmuramoyl-L-alanine amidase</fullName>
        <ecNumber evidence="3">3.5.1.28</ecNumber>
    </recommendedName>
</protein>
<evidence type="ECO:0000256" key="4">
    <source>
        <dbReference type="ARBA" id="ARBA00022801"/>
    </source>
</evidence>
<accession>A0AAW9J746</accession>
<dbReference type="GO" id="GO:0009254">
    <property type="term" value="P:peptidoglycan turnover"/>
    <property type="evidence" value="ECO:0007669"/>
    <property type="project" value="TreeGrafter"/>
</dbReference>
<dbReference type="EMBL" id="WNVG01001427">
    <property type="protein sequence ID" value="MDZ5035251.1"/>
    <property type="molecule type" value="Genomic_DNA"/>
</dbReference>
<comment type="similarity">
    <text evidence="2">Belongs to the N-acetylmuramoyl-L-alanine amidase 2 family.</text>
</comment>
<reference evidence="9" key="1">
    <citation type="submission" date="2019-11" db="EMBL/GenBank/DDBJ databases">
        <title>Characterization of Clostridium perfringens isolates from swine manure treated agricultural soils.</title>
        <authorList>
            <person name="Wushke S.T."/>
        </authorList>
    </citation>
    <scope>NUCLEOTIDE SEQUENCE</scope>
    <source>
        <strain evidence="9">X15</strain>
    </source>
</reference>
<feature type="non-terminal residue" evidence="9">
    <location>
        <position position="89"/>
    </location>
</feature>
<gene>
    <name evidence="9" type="ORF">GNF81_21445</name>
</gene>
<evidence type="ECO:0000256" key="6">
    <source>
        <dbReference type="ARBA" id="ARBA00023287"/>
    </source>
</evidence>
<dbReference type="Pfam" id="PF01510">
    <property type="entry name" value="Amidase_2"/>
    <property type="match status" value="1"/>
</dbReference>
<name>A0AAW9J746_CLOPF</name>
<dbReference type="RefSeq" id="WP_322413568.1">
    <property type="nucleotide sequence ID" value="NZ_WNVG01001427.1"/>
</dbReference>
<dbReference type="Proteomes" id="UP001289066">
    <property type="component" value="Unassembled WGS sequence"/>
</dbReference>
<evidence type="ECO:0000259" key="8">
    <source>
        <dbReference type="Pfam" id="PF01510"/>
    </source>
</evidence>
<evidence type="ECO:0000256" key="3">
    <source>
        <dbReference type="ARBA" id="ARBA00011901"/>
    </source>
</evidence>
<evidence type="ECO:0000313" key="9">
    <source>
        <dbReference type="EMBL" id="MDZ5035251.1"/>
    </source>
</evidence>
<organism evidence="9 10">
    <name type="scientific">Clostridium perfringens</name>
    <dbReference type="NCBI Taxonomy" id="1502"/>
    <lineage>
        <taxon>Bacteria</taxon>
        <taxon>Bacillati</taxon>
        <taxon>Bacillota</taxon>
        <taxon>Clostridia</taxon>
        <taxon>Eubacteriales</taxon>
        <taxon>Clostridiaceae</taxon>
        <taxon>Clostridium</taxon>
    </lineage>
</organism>
<dbReference type="EC" id="3.5.1.28" evidence="3"/>
<evidence type="ECO:0000313" key="10">
    <source>
        <dbReference type="Proteomes" id="UP001289066"/>
    </source>
</evidence>
<sequence length="89" mass="9803">MALVQRLISSDKYSIKCPYSMTPKGICIHNTYNDASANNEISYMVSNTNSVSYHIAIDDVEAIQAIPFNRNAWHAGDGSTGDGNRNYIS</sequence>
<keyword evidence="7" id="KW-0961">Cell wall biogenesis/degradation</keyword>
<evidence type="ECO:0000256" key="5">
    <source>
        <dbReference type="ARBA" id="ARBA00022969"/>
    </source>
</evidence>
<keyword evidence="6" id="KW-0178">Competence</keyword>
<dbReference type="SUPFAM" id="SSF55846">
    <property type="entry name" value="N-acetylmuramoyl-L-alanine amidase-like"/>
    <property type="match status" value="1"/>
</dbReference>
<dbReference type="GO" id="GO:0030420">
    <property type="term" value="P:establishment of competence for transformation"/>
    <property type="evidence" value="ECO:0007669"/>
    <property type="project" value="UniProtKB-KW"/>
</dbReference>
<dbReference type="GO" id="GO:0030435">
    <property type="term" value="P:sporulation resulting in formation of a cellular spore"/>
    <property type="evidence" value="ECO:0007669"/>
    <property type="project" value="UniProtKB-KW"/>
</dbReference>
<dbReference type="PANTHER" id="PTHR30417">
    <property type="entry name" value="N-ACETYLMURAMOYL-L-ALANINE AMIDASE AMID"/>
    <property type="match status" value="1"/>
</dbReference>
<keyword evidence="4" id="KW-0378">Hydrolase</keyword>
<keyword evidence="5" id="KW-0749">Sporulation</keyword>
<dbReference type="PANTHER" id="PTHR30417:SF11">
    <property type="entry name" value="N-ACETYLMURAMOYL-L-ALANINE AMIDASE XLYA"/>
    <property type="match status" value="1"/>
</dbReference>
<comment type="catalytic activity">
    <reaction evidence="1">
        <text>Hydrolyzes the link between N-acetylmuramoyl residues and L-amino acid residues in certain cell-wall glycopeptides.</text>
        <dbReference type="EC" id="3.5.1.28"/>
    </reaction>
</comment>
<feature type="domain" description="N-acetylmuramoyl-L-alanine amidase" evidence="8">
    <location>
        <begin position="21"/>
        <end position="88"/>
    </location>
</feature>
<dbReference type="GO" id="GO:0071555">
    <property type="term" value="P:cell wall organization"/>
    <property type="evidence" value="ECO:0007669"/>
    <property type="project" value="UniProtKB-KW"/>
</dbReference>
<comment type="caution">
    <text evidence="9">The sequence shown here is derived from an EMBL/GenBank/DDBJ whole genome shotgun (WGS) entry which is preliminary data.</text>
</comment>
<dbReference type="AlphaFoldDB" id="A0AAW9J746"/>
<evidence type="ECO:0000256" key="1">
    <source>
        <dbReference type="ARBA" id="ARBA00001561"/>
    </source>
</evidence>
<dbReference type="Gene3D" id="3.40.80.10">
    <property type="entry name" value="Peptidoglycan recognition protein-like"/>
    <property type="match status" value="1"/>
</dbReference>